<dbReference type="Proteomes" id="UP000712600">
    <property type="component" value="Unassembled WGS sequence"/>
</dbReference>
<proteinExistence type="predicted"/>
<keyword evidence="1" id="KW-0175">Coiled coil</keyword>
<accession>A0A8S9RYF5</accession>
<protein>
    <submittedName>
        <fullName evidence="3">Uncharacterized protein</fullName>
    </submittedName>
</protein>
<feature type="coiled-coil region" evidence="1">
    <location>
        <begin position="155"/>
        <end position="182"/>
    </location>
</feature>
<gene>
    <name evidence="3" type="ORF">F2Q69_00030745</name>
</gene>
<evidence type="ECO:0000313" key="3">
    <source>
        <dbReference type="EMBL" id="KAF3585428.1"/>
    </source>
</evidence>
<name>A0A8S9RYF5_BRACR</name>
<dbReference type="AlphaFoldDB" id="A0A8S9RYF5"/>
<sequence length="263" mass="29391">MGSRCHDRRRTHGTGRLRFLGTLGPSNDQTSWVSSDWISSGDPGVSWRILISLGSGGRFLGNPWVLDPECQALLLSTSGEVEYYVVLPDFCTCSRAIIPRFPCIILARSIDNILGLAQTHSYLMSHTRFVFSWSYHLSLRVGQDRRSLGPDPAQNVSLRSQLKNREEELNDLKDAAETFEAEKAMALNGAKVVARWELMLEWLSGHTDSWDPVYTLEQYKTVKITKAELLGLPAPSFDYEPQVPGDEEVKKTPEPAADDPPAN</sequence>
<evidence type="ECO:0000256" key="2">
    <source>
        <dbReference type="SAM" id="MobiDB-lite"/>
    </source>
</evidence>
<comment type="caution">
    <text evidence="3">The sequence shown here is derived from an EMBL/GenBank/DDBJ whole genome shotgun (WGS) entry which is preliminary data.</text>
</comment>
<evidence type="ECO:0000313" key="4">
    <source>
        <dbReference type="Proteomes" id="UP000712600"/>
    </source>
</evidence>
<organism evidence="3 4">
    <name type="scientific">Brassica cretica</name>
    <name type="common">Mustard</name>
    <dbReference type="NCBI Taxonomy" id="69181"/>
    <lineage>
        <taxon>Eukaryota</taxon>
        <taxon>Viridiplantae</taxon>
        <taxon>Streptophyta</taxon>
        <taxon>Embryophyta</taxon>
        <taxon>Tracheophyta</taxon>
        <taxon>Spermatophyta</taxon>
        <taxon>Magnoliopsida</taxon>
        <taxon>eudicotyledons</taxon>
        <taxon>Gunneridae</taxon>
        <taxon>Pentapetalae</taxon>
        <taxon>rosids</taxon>
        <taxon>malvids</taxon>
        <taxon>Brassicales</taxon>
        <taxon>Brassicaceae</taxon>
        <taxon>Brassiceae</taxon>
        <taxon>Brassica</taxon>
    </lineage>
</organism>
<feature type="region of interest" description="Disordered" evidence="2">
    <location>
        <begin position="234"/>
        <end position="263"/>
    </location>
</feature>
<evidence type="ECO:0000256" key="1">
    <source>
        <dbReference type="SAM" id="Coils"/>
    </source>
</evidence>
<dbReference type="EMBL" id="QGKX02000088">
    <property type="protein sequence ID" value="KAF3585428.1"/>
    <property type="molecule type" value="Genomic_DNA"/>
</dbReference>
<reference evidence="3" key="1">
    <citation type="submission" date="2019-12" db="EMBL/GenBank/DDBJ databases">
        <title>Genome sequencing and annotation of Brassica cretica.</title>
        <authorList>
            <person name="Studholme D.J."/>
            <person name="Sarris P."/>
        </authorList>
    </citation>
    <scope>NUCLEOTIDE SEQUENCE</scope>
    <source>
        <strain evidence="3">PFS-109/04</strain>
        <tissue evidence="3">Leaf</tissue>
    </source>
</reference>